<dbReference type="InterPro" id="IPR011516">
    <property type="entry name" value="Shugoshin_N"/>
</dbReference>
<evidence type="ECO:0008006" key="15">
    <source>
        <dbReference type="Google" id="ProtNLM"/>
    </source>
</evidence>
<dbReference type="GO" id="GO:0000779">
    <property type="term" value="C:condensed chromosome, centromeric region"/>
    <property type="evidence" value="ECO:0007669"/>
    <property type="project" value="UniProtKB-ARBA"/>
</dbReference>
<protein>
    <recommendedName>
        <fullName evidence="15">Shugoshin C-terminal domain-containing protein</fullName>
    </recommendedName>
</protein>
<feature type="region of interest" description="Disordered" evidence="10">
    <location>
        <begin position="479"/>
        <end position="583"/>
    </location>
</feature>
<feature type="compositionally biased region" description="Basic and acidic residues" evidence="10">
    <location>
        <begin position="425"/>
        <end position="435"/>
    </location>
</feature>
<evidence type="ECO:0000259" key="12">
    <source>
        <dbReference type="Pfam" id="PF07558"/>
    </source>
</evidence>
<dbReference type="Pfam" id="PF07558">
    <property type="entry name" value="Shugoshin_N"/>
    <property type="match status" value="1"/>
</dbReference>
<dbReference type="GO" id="GO:0045132">
    <property type="term" value="P:meiotic chromosome segregation"/>
    <property type="evidence" value="ECO:0007669"/>
    <property type="project" value="InterPro"/>
</dbReference>
<evidence type="ECO:0000256" key="9">
    <source>
        <dbReference type="SAM" id="Coils"/>
    </source>
</evidence>
<feature type="compositionally biased region" description="Basic and acidic residues" evidence="10">
    <location>
        <begin position="552"/>
        <end position="583"/>
    </location>
</feature>
<dbReference type="OMA" id="ENECACM"/>
<evidence type="ECO:0000256" key="6">
    <source>
        <dbReference type="ARBA" id="ARBA00023054"/>
    </source>
</evidence>
<evidence type="ECO:0000256" key="2">
    <source>
        <dbReference type="ARBA" id="ARBA00010845"/>
    </source>
</evidence>
<accession>A0A1L9WEM1</accession>
<feature type="compositionally biased region" description="Polar residues" evidence="10">
    <location>
        <begin position="653"/>
        <end position="664"/>
    </location>
</feature>
<evidence type="ECO:0000313" key="13">
    <source>
        <dbReference type="EMBL" id="OJJ94621.1"/>
    </source>
</evidence>
<keyword evidence="6 9" id="KW-0175">Coiled coil</keyword>
<feature type="domain" description="Shugoshin C-terminal" evidence="11">
    <location>
        <begin position="445"/>
        <end position="468"/>
    </location>
</feature>
<feature type="region of interest" description="Disordered" evidence="10">
    <location>
        <begin position="614"/>
        <end position="683"/>
    </location>
</feature>
<feature type="compositionally biased region" description="Polar residues" evidence="10">
    <location>
        <begin position="509"/>
        <end position="524"/>
    </location>
</feature>
<dbReference type="GO" id="GO:0005634">
    <property type="term" value="C:nucleus"/>
    <property type="evidence" value="ECO:0007669"/>
    <property type="project" value="InterPro"/>
</dbReference>
<keyword evidence="7" id="KW-0131">Cell cycle</keyword>
<keyword evidence="8" id="KW-0137">Centromere</keyword>
<dbReference type="GO" id="GO:0051301">
    <property type="term" value="P:cell division"/>
    <property type="evidence" value="ECO:0007669"/>
    <property type="project" value="UniProtKB-KW"/>
</dbReference>
<feature type="compositionally biased region" description="Basic and acidic residues" evidence="10">
    <location>
        <begin position="309"/>
        <end position="322"/>
    </location>
</feature>
<dbReference type="EMBL" id="KV879002">
    <property type="protein sequence ID" value="OJJ94621.1"/>
    <property type="molecule type" value="Genomic_DNA"/>
</dbReference>
<keyword evidence="5" id="KW-0159">Chromosome partition</keyword>
<keyword evidence="14" id="KW-1185">Reference proteome</keyword>
<feature type="region of interest" description="Disordered" evidence="10">
    <location>
        <begin position="244"/>
        <end position="263"/>
    </location>
</feature>
<proteinExistence type="inferred from homology"/>
<feature type="region of interest" description="Disordered" evidence="10">
    <location>
        <begin position="425"/>
        <end position="450"/>
    </location>
</feature>
<evidence type="ECO:0000256" key="7">
    <source>
        <dbReference type="ARBA" id="ARBA00023306"/>
    </source>
</evidence>
<gene>
    <name evidence="13" type="ORF">ASPACDRAFT_48645</name>
</gene>
<evidence type="ECO:0000256" key="4">
    <source>
        <dbReference type="ARBA" id="ARBA00022618"/>
    </source>
</evidence>
<dbReference type="OrthoDB" id="5394106at2759"/>
<dbReference type="Pfam" id="PF07557">
    <property type="entry name" value="Shugoshin_C"/>
    <property type="match status" value="1"/>
</dbReference>
<evidence type="ECO:0000256" key="1">
    <source>
        <dbReference type="ARBA" id="ARBA00004584"/>
    </source>
</evidence>
<feature type="region of interest" description="Disordered" evidence="10">
    <location>
        <begin position="286"/>
        <end position="325"/>
    </location>
</feature>
<organism evidence="13 14">
    <name type="scientific">Aspergillus aculeatus (strain ATCC 16872 / CBS 172.66 / WB 5094)</name>
    <dbReference type="NCBI Taxonomy" id="690307"/>
    <lineage>
        <taxon>Eukaryota</taxon>
        <taxon>Fungi</taxon>
        <taxon>Dikarya</taxon>
        <taxon>Ascomycota</taxon>
        <taxon>Pezizomycotina</taxon>
        <taxon>Eurotiomycetes</taxon>
        <taxon>Eurotiomycetidae</taxon>
        <taxon>Eurotiales</taxon>
        <taxon>Aspergillaceae</taxon>
        <taxon>Aspergillus</taxon>
        <taxon>Aspergillus subgen. Circumdati</taxon>
    </lineage>
</organism>
<sequence>MARLNESTTTTTESIEGLKRRFVRQNREIARVNSIQSLRIRSLESEVSHLLAENVSLREQAITLNQELERYQAVKILQDGVYDIKSRLDAKLTELTILVTELGELPRDYRKKQNTAQIRCPTQPSQSALNWERKTAEMEQNFACEEEGKLPVILEDKYFPRKTLEPHDIQGVLDSDAIDHQSPASRALATMDTNFSIPPNEESTVNRSLESWMNPNYADVPLPLTKDHEKEERELDATISENNPAAYDASPMRTNPIPGPSLGAKRKFSADIEDRFESPLNEDDDFEYRQTRSSPGTVDPIDPTFGRSPFKEDNHPLEESKKNVKQARRRILKQKSTNVSIPSPRKAFNSRLDDAHFPREDAVIAAIGDKGNGSGLVEASLYTQSEGETLSRAPTHHTSKAEARNVGMAREAVSLGSLAKIDRLEQPKSGADTRDAVVGGATGSSRPTRRQRAIVSYAEPNLRDKMRRPTNELVAAVGDRTRRPSSTIDIPMSTGEDGDAFRRRKSDTVKSQVLGTTGTDSPSPVLNPAMASPSKSMKMVSQRKRKVSLAGRYDHATTRETAEGSSERYDHPLTDLGNQDHEPEGQYTAALSIKNSSDEGLSKRLTEATCDSMAKTISRAHKPQPATTRQSKRRSSSLKASEQDTLKPDGAVQDSQDISPSLSKVSPIKVNEKLEQPDHDRRASAEIFQISSATSVSTETKQAGRSLRAAARRRSMML</sequence>
<reference evidence="14" key="1">
    <citation type="journal article" date="2017" name="Genome Biol.">
        <title>Comparative genomics reveals high biological diversity and specific adaptations in the industrially and medically important fungal genus Aspergillus.</title>
        <authorList>
            <person name="de Vries R.P."/>
            <person name="Riley R."/>
            <person name="Wiebenga A."/>
            <person name="Aguilar-Osorio G."/>
            <person name="Amillis S."/>
            <person name="Uchima C.A."/>
            <person name="Anderluh G."/>
            <person name="Asadollahi M."/>
            <person name="Askin M."/>
            <person name="Barry K."/>
            <person name="Battaglia E."/>
            <person name="Bayram O."/>
            <person name="Benocci T."/>
            <person name="Braus-Stromeyer S.A."/>
            <person name="Caldana C."/>
            <person name="Canovas D."/>
            <person name="Cerqueira G.C."/>
            <person name="Chen F."/>
            <person name="Chen W."/>
            <person name="Choi C."/>
            <person name="Clum A."/>
            <person name="Dos Santos R.A."/>
            <person name="Damasio A.R."/>
            <person name="Diallinas G."/>
            <person name="Emri T."/>
            <person name="Fekete E."/>
            <person name="Flipphi M."/>
            <person name="Freyberg S."/>
            <person name="Gallo A."/>
            <person name="Gournas C."/>
            <person name="Habgood R."/>
            <person name="Hainaut M."/>
            <person name="Harispe M.L."/>
            <person name="Henrissat B."/>
            <person name="Hilden K.S."/>
            <person name="Hope R."/>
            <person name="Hossain A."/>
            <person name="Karabika E."/>
            <person name="Karaffa L."/>
            <person name="Karanyi Z."/>
            <person name="Krasevec N."/>
            <person name="Kuo A."/>
            <person name="Kusch H."/>
            <person name="LaButti K."/>
            <person name="Lagendijk E.L."/>
            <person name="Lapidus A."/>
            <person name="Levasseur A."/>
            <person name="Lindquist E."/>
            <person name="Lipzen A."/>
            <person name="Logrieco A.F."/>
            <person name="MacCabe A."/>
            <person name="Maekelae M.R."/>
            <person name="Malavazi I."/>
            <person name="Melin P."/>
            <person name="Meyer V."/>
            <person name="Mielnichuk N."/>
            <person name="Miskei M."/>
            <person name="Molnar A.P."/>
            <person name="Mule G."/>
            <person name="Ngan C.Y."/>
            <person name="Orejas M."/>
            <person name="Orosz E."/>
            <person name="Ouedraogo J.P."/>
            <person name="Overkamp K.M."/>
            <person name="Park H.-S."/>
            <person name="Perrone G."/>
            <person name="Piumi F."/>
            <person name="Punt P.J."/>
            <person name="Ram A.F."/>
            <person name="Ramon A."/>
            <person name="Rauscher S."/>
            <person name="Record E."/>
            <person name="Riano-Pachon D.M."/>
            <person name="Robert V."/>
            <person name="Roehrig J."/>
            <person name="Ruller R."/>
            <person name="Salamov A."/>
            <person name="Salih N.S."/>
            <person name="Samson R.A."/>
            <person name="Sandor E."/>
            <person name="Sanguinetti M."/>
            <person name="Schuetze T."/>
            <person name="Sepcic K."/>
            <person name="Shelest E."/>
            <person name="Sherlock G."/>
            <person name="Sophianopoulou V."/>
            <person name="Squina F.M."/>
            <person name="Sun H."/>
            <person name="Susca A."/>
            <person name="Todd R.B."/>
            <person name="Tsang A."/>
            <person name="Unkles S.E."/>
            <person name="van de Wiele N."/>
            <person name="van Rossen-Uffink D."/>
            <person name="Oliveira J.V."/>
            <person name="Vesth T.C."/>
            <person name="Visser J."/>
            <person name="Yu J.-H."/>
            <person name="Zhou M."/>
            <person name="Andersen M.R."/>
            <person name="Archer D.B."/>
            <person name="Baker S.E."/>
            <person name="Benoit I."/>
            <person name="Brakhage A.A."/>
            <person name="Braus G.H."/>
            <person name="Fischer R."/>
            <person name="Frisvad J.C."/>
            <person name="Goldman G.H."/>
            <person name="Houbraken J."/>
            <person name="Oakley B."/>
            <person name="Pocsi I."/>
            <person name="Scazzocchio C."/>
            <person name="Seiboth B."/>
            <person name="vanKuyk P.A."/>
            <person name="Wortman J."/>
            <person name="Dyer P.S."/>
            <person name="Grigoriev I.V."/>
        </authorList>
    </citation>
    <scope>NUCLEOTIDE SEQUENCE [LARGE SCALE GENOMIC DNA]</scope>
    <source>
        <strain evidence="14">ATCC 16872 / CBS 172.66 / WB 5094</strain>
    </source>
</reference>
<feature type="domain" description="Shugoshin N-terminal coiled-coil" evidence="12">
    <location>
        <begin position="18"/>
        <end position="62"/>
    </location>
</feature>
<dbReference type="Proteomes" id="UP000184546">
    <property type="component" value="Unassembled WGS sequence"/>
</dbReference>
<keyword evidence="4" id="KW-0132">Cell division</keyword>
<evidence type="ECO:0000256" key="5">
    <source>
        <dbReference type="ARBA" id="ARBA00022829"/>
    </source>
</evidence>
<dbReference type="GeneID" id="30975982"/>
<dbReference type="InterPro" id="IPR011515">
    <property type="entry name" value="Shugoshin_C"/>
</dbReference>
<comment type="similarity">
    <text evidence="2">Belongs to the shugoshin family.</text>
</comment>
<dbReference type="RefSeq" id="XP_020050961.1">
    <property type="nucleotide sequence ID" value="XM_020202168.1"/>
</dbReference>
<feature type="coiled-coil region" evidence="9">
    <location>
        <begin position="40"/>
        <end position="74"/>
    </location>
</feature>
<comment type="subcellular location">
    <subcellularLocation>
        <location evidence="1">Chromosome</location>
        <location evidence="1">Centromere</location>
    </subcellularLocation>
</comment>
<feature type="compositionally biased region" description="Basic and acidic residues" evidence="10">
    <location>
        <begin position="670"/>
        <end position="683"/>
    </location>
</feature>
<evidence type="ECO:0000259" key="11">
    <source>
        <dbReference type="Pfam" id="PF07557"/>
    </source>
</evidence>
<name>A0A1L9WEM1_ASPA1</name>
<evidence type="ECO:0000313" key="14">
    <source>
        <dbReference type="Proteomes" id="UP000184546"/>
    </source>
</evidence>
<evidence type="ECO:0000256" key="3">
    <source>
        <dbReference type="ARBA" id="ARBA00022454"/>
    </source>
</evidence>
<keyword evidence="3" id="KW-0158">Chromosome</keyword>
<evidence type="ECO:0000256" key="10">
    <source>
        <dbReference type="SAM" id="MobiDB-lite"/>
    </source>
</evidence>
<dbReference type="VEuPathDB" id="FungiDB:ASPACDRAFT_48645"/>
<dbReference type="AlphaFoldDB" id="A0A1L9WEM1"/>
<evidence type="ECO:0000256" key="8">
    <source>
        <dbReference type="ARBA" id="ARBA00023328"/>
    </source>
</evidence>